<dbReference type="Gene3D" id="3.30.2010.20">
    <property type="match status" value="1"/>
</dbReference>
<organism evidence="1">
    <name type="scientific">marine metagenome</name>
    <dbReference type="NCBI Taxonomy" id="408172"/>
    <lineage>
        <taxon>unclassified sequences</taxon>
        <taxon>metagenomes</taxon>
        <taxon>ecological metagenomes</taxon>
    </lineage>
</organism>
<dbReference type="AlphaFoldDB" id="A0A381PIF8"/>
<protein>
    <recommendedName>
        <fullName evidence="2">Metallopeptidase family protein</fullName>
    </recommendedName>
</protein>
<reference evidence="1" key="1">
    <citation type="submission" date="2018-05" db="EMBL/GenBank/DDBJ databases">
        <authorList>
            <person name="Lanie J.A."/>
            <person name="Ng W.-L."/>
            <person name="Kazmierczak K.M."/>
            <person name="Andrzejewski T.M."/>
            <person name="Davidsen T.M."/>
            <person name="Wayne K.J."/>
            <person name="Tettelin H."/>
            <person name="Glass J.I."/>
            <person name="Rusch D."/>
            <person name="Podicherti R."/>
            <person name="Tsui H.-C.T."/>
            <person name="Winkler M.E."/>
        </authorList>
    </citation>
    <scope>NUCLEOTIDE SEQUENCE</scope>
</reference>
<evidence type="ECO:0008006" key="2">
    <source>
        <dbReference type="Google" id="ProtNLM"/>
    </source>
</evidence>
<dbReference type="EMBL" id="UINC01000994">
    <property type="protein sequence ID" value="SUZ66805.1"/>
    <property type="molecule type" value="Genomic_DNA"/>
</dbReference>
<dbReference type="CDD" id="cd12952">
    <property type="entry name" value="MMP_ACEL2062"/>
    <property type="match status" value="1"/>
</dbReference>
<sequence length="119" mass="13616">MTNREFVRLVRQAYREMPDHVIQALDNVDVVVEEWPGPDEEDLLVGEGPLFGLYSGVPLTDREGGDPMLPDRIAIYRQPILRSCSSRTEAEHEIKVTLWHEIGHYLGMSEDDLHRLGYG</sequence>
<dbReference type="InterPro" id="IPR038555">
    <property type="entry name" value="Zincin_1_sf"/>
</dbReference>
<evidence type="ECO:0000313" key="1">
    <source>
        <dbReference type="EMBL" id="SUZ66805.1"/>
    </source>
</evidence>
<accession>A0A381PIF8</accession>
<dbReference type="SUPFAM" id="SSF55486">
    <property type="entry name" value="Metalloproteases ('zincins'), catalytic domain"/>
    <property type="match status" value="1"/>
</dbReference>
<dbReference type="InterPro" id="IPR010428">
    <property type="entry name" value="Zincin_1"/>
</dbReference>
<proteinExistence type="predicted"/>
<gene>
    <name evidence="1" type="ORF">METZ01_LOCUS19659</name>
</gene>
<dbReference type="Pfam" id="PF06262">
    <property type="entry name" value="Zincin_1"/>
    <property type="match status" value="1"/>
</dbReference>
<name>A0A381PIF8_9ZZZZ</name>